<comment type="caution">
    <text evidence="1">The sequence shown here is derived from an EMBL/GenBank/DDBJ whole genome shotgun (WGS) entry which is preliminary data.</text>
</comment>
<keyword evidence="2" id="KW-1185">Reference proteome</keyword>
<name>A0ABW4QZB9_9BACT</name>
<evidence type="ECO:0000313" key="1">
    <source>
        <dbReference type="EMBL" id="MFD1874865.1"/>
    </source>
</evidence>
<dbReference type="EMBL" id="JBHUFD010000018">
    <property type="protein sequence ID" value="MFD1874865.1"/>
    <property type="molecule type" value="Genomic_DNA"/>
</dbReference>
<dbReference type="Proteomes" id="UP001597197">
    <property type="component" value="Unassembled WGS sequence"/>
</dbReference>
<organism evidence="1 2">
    <name type="scientific">Hymenobacter bucti</name>
    <dbReference type="NCBI Taxonomy" id="1844114"/>
    <lineage>
        <taxon>Bacteria</taxon>
        <taxon>Pseudomonadati</taxon>
        <taxon>Bacteroidota</taxon>
        <taxon>Cytophagia</taxon>
        <taxon>Cytophagales</taxon>
        <taxon>Hymenobacteraceae</taxon>
        <taxon>Hymenobacter</taxon>
    </lineage>
</organism>
<reference evidence="2" key="1">
    <citation type="journal article" date="2019" name="Int. J. Syst. Evol. Microbiol.">
        <title>The Global Catalogue of Microorganisms (GCM) 10K type strain sequencing project: providing services to taxonomists for standard genome sequencing and annotation.</title>
        <authorList>
            <consortium name="The Broad Institute Genomics Platform"/>
            <consortium name="The Broad Institute Genome Sequencing Center for Infectious Disease"/>
            <person name="Wu L."/>
            <person name="Ma J."/>
        </authorList>
    </citation>
    <scope>NUCLEOTIDE SEQUENCE [LARGE SCALE GENOMIC DNA]</scope>
    <source>
        <strain evidence="2">CGMCC 1.15795</strain>
    </source>
</reference>
<gene>
    <name evidence="1" type="ORF">ACFSDX_20695</name>
</gene>
<sequence>MHVWLIARAFDYWFVLAEDRNPGRDAPLFEKGVVEAVGVARIGQHLRQLLLLRQTCLQLRDEPGQVNAVAATG</sequence>
<accession>A0ABW4QZB9</accession>
<dbReference type="RefSeq" id="WP_382317019.1">
    <property type="nucleotide sequence ID" value="NZ_JBHUFD010000018.1"/>
</dbReference>
<evidence type="ECO:0000313" key="2">
    <source>
        <dbReference type="Proteomes" id="UP001597197"/>
    </source>
</evidence>
<proteinExistence type="predicted"/>
<protein>
    <submittedName>
        <fullName evidence="1">Uncharacterized protein</fullName>
    </submittedName>
</protein>